<organism evidence="1 2">
    <name type="scientific">Rhodopseudomonas pseudopalustris</name>
    <dbReference type="NCBI Taxonomy" id="1513892"/>
    <lineage>
        <taxon>Bacteria</taxon>
        <taxon>Pseudomonadati</taxon>
        <taxon>Pseudomonadota</taxon>
        <taxon>Alphaproteobacteria</taxon>
        <taxon>Hyphomicrobiales</taxon>
        <taxon>Nitrobacteraceae</taxon>
        <taxon>Rhodopseudomonas</taxon>
    </lineage>
</organism>
<dbReference type="Pfam" id="PF21716">
    <property type="entry name" value="dnstrm_HI1420"/>
    <property type="match status" value="1"/>
</dbReference>
<dbReference type="PANTHER" id="PTHR40275:SF1">
    <property type="entry name" value="SSL7038 PROTEIN"/>
    <property type="match status" value="1"/>
</dbReference>
<reference evidence="2" key="1">
    <citation type="submission" date="2016-10" db="EMBL/GenBank/DDBJ databases">
        <authorList>
            <person name="Varghese N."/>
            <person name="Submissions S."/>
        </authorList>
    </citation>
    <scope>NUCLEOTIDE SEQUENCE [LARGE SCALE GENOMIC DNA]</scope>
    <source>
        <strain evidence="2">DSM 123</strain>
    </source>
</reference>
<proteinExistence type="predicted"/>
<sequence length="103" mass="11136">MVRTTTFDAADYLDSPEMIAEYLTEAFESEDPALITKAIGTVARAKGMSIVAEDTGLSRENLYRALGGDTKPEFATVLRVLHALGISLVAQPRAAIRVQLPRA</sequence>
<dbReference type="CDD" id="cd00093">
    <property type="entry name" value="HTH_XRE"/>
    <property type="match status" value="1"/>
</dbReference>
<dbReference type="GO" id="GO:0003677">
    <property type="term" value="F:DNA binding"/>
    <property type="evidence" value="ECO:0007669"/>
    <property type="project" value="InterPro"/>
</dbReference>
<dbReference type="RefSeq" id="WP_092686100.1">
    <property type="nucleotide sequence ID" value="NZ_FODT01000014.1"/>
</dbReference>
<keyword evidence="2" id="KW-1185">Reference proteome</keyword>
<dbReference type="InterPro" id="IPR014057">
    <property type="entry name" value="HI1420"/>
</dbReference>
<name>A0A1H8WUR5_9BRAD</name>
<gene>
    <name evidence="1" type="ORF">SAMN05444123_11420</name>
</gene>
<dbReference type="OrthoDB" id="9798416at2"/>
<dbReference type="PANTHER" id="PTHR40275">
    <property type="entry name" value="SSL7038 PROTEIN"/>
    <property type="match status" value="1"/>
</dbReference>
<dbReference type="EMBL" id="FODT01000014">
    <property type="protein sequence ID" value="SEP31369.1"/>
    <property type="molecule type" value="Genomic_DNA"/>
</dbReference>
<dbReference type="AlphaFoldDB" id="A0A1H8WUR5"/>
<dbReference type="SUPFAM" id="SSF47413">
    <property type="entry name" value="lambda repressor-like DNA-binding domains"/>
    <property type="match status" value="1"/>
</dbReference>
<evidence type="ECO:0000313" key="1">
    <source>
        <dbReference type="EMBL" id="SEP31369.1"/>
    </source>
</evidence>
<dbReference type="InterPro" id="IPR001387">
    <property type="entry name" value="Cro/C1-type_HTH"/>
</dbReference>
<evidence type="ECO:0000313" key="2">
    <source>
        <dbReference type="Proteomes" id="UP000199615"/>
    </source>
</evidence>
<protein>
    <submittedName>
        <fullName evidence="1">Probable addiction module antidote protein</fullName>
    </submittedName>
</protein>
<dbReference type="Proteomes" id="UP000199615">
    <property type="component" value="Unassembled WGS sequence"/>
</dbReference>
<dbReference type="NCBIfam" id="TIGR02684">
    <property type="entry name" value="dnstrm_HI1420"/>
    <property type="match status" value="1"/>
</dbReference>
<accession>A0A1H8WUR5</accession>
<dbReference type="InterPro" id="IPR010982">
    <property type="entry name" value="Lambda_DNA-bd_dom_sf"/>
</dbReference>